<dbReference type="CDD" id="cd00051">
    <property type="entry name" value="EFh"/>
    <property type="match status" value="1"/>
</dbReference>
<dbReference type="PROSITE" id="PS00018">
    <property type="entry name" value="EF_HAND_1"/>
    <property type="match status" value="1"/>
</dbReference>
<protein>
    <recommendedName>
        <fullName evidence="2">EF-hand domain-containing protein</fullName>
    </recommendedName>
</protein>
<dbReference type="Proteomes" id="UP000825729">
    <property type="component" value="Unassembled WGS sequence"/>
</dbReference>
<dbReference type="InterPro" id="IPR002048">
    <property type="entry name" value="EF_hand_dom"/>
</dbReference>
<evidence type="ECO:0000313" key="4">
    <source>
        <dbReference type="Proteomes" id="UP000825729"/>
    </source>
</evidence>
<reference evidence="3 4" key="1">
    <citation type="submission" date="2021-07" db="EMBL/GenBank/DDBJ databases">
        <title>The Aristolochia fimbriata genome: insights into angiosperm evolution, floral development and chemical biosynthesis.</title>
        <authorList>
            <person name="Jiao Y."/>
        </authorList>
    </citation>
    <scope>NUCLEOTIDE SEQUENCE [LARGE SCALE GENOMIC DNA]</scope>
    <source>
        <strain evidence="3">IBCAS-2021</strain>
        <tissue evidence="3">Leaf</tissue>
    </source>
</reference>
<accession>A0AAV7EQL7</accession>
<dbReference type="Gene3D" id="1.10.238.10">
    <property type="entry name" value="EF-hand"/>
    <property type="match status" value="1"/>
</dbReference>
<dbReference type="SMART" id="SM00054">
    <property type="entry name" value="EFh"/>
    <property type="match status" value="1"/>
</dbReference>
<dbReference type="Pfam" id="PF13202">
    <property type="entry name" value="EF-hand_5"/>
    <property type="match status" value="1"/>
</dbReference>
<name>A0AAV7EQL7_ARIFI</name>
<keyword evidence="4" id="KW-1185">Reference proteome</keyword>
<evidence type="ECO:0000256" key="1">
    <source>
        <dbReference type="ARBA" id="ARBA00022837"/>
    </source>
</evidence>
<dbReference type="InterPro" id="IPR018247">
    <property type="entry name" value="EF_Hand_1_Ca_BS"/>
</dbReference>
<proteinExistence type="predicted"/>
<dbReference type="AlphaFoldDB" id="A0AAV7EQL7"/>
<feature type="domain" description="EF-hand" evidence="2">
    <location>
        <begin position="31"/>
        <end position="66"/>
    </location>
</feature>
<comment type="caution">
    <text evidence="3">The sequence shown here is derived from an EMBL/GenBank/DDBJ whole genome shotgun (WGS) entry which is preliminary data.</text>
</comment>
<dbReference type="InterPro" id="IPR011992">
    <property type="entry name" value="EF-hand-dom_pair"/>
</dbReference>
<evidence type="ECO:0000313" key="3">
    <source>
        <dbReference type="EMBL" id="KAG9450904.1"/>
    </source>
</evidence>
<evidence type="ECO:0000259" key="2">
    <source>
        <dbReference type="PROSITE" id="PS50222"/>
    </source>
</evidence>
<organism evidence="3 4">
    <name type="scientific">Aristolochia fimbriata</name>
    <name type="common">White veined hardy Dutchman's pipe vine</name>
    <dbReference type="NCBI Taxonomy" id="158543"/>
    <lineage>
        <taxon>Eukaryota</taxon>
        <taxon>Viridiplantae</taxon>
        <taxon>Streptophyta</taxon>
        <taxon>Embryophyta</taxon>
        <taxon>Tracheophyta</taxon>
        <taxon>Spermatophyta</taxon>
        <taxon>Magnoliopsida</taxon>
        <taxon>Magnoliidae</taxon>
        <taxon>Piperales</taxon>
        <taxon>Aristolochiaceae</taxon>
        <taxon>Aristolochia</taxon>
    </lineage>
</organism>
<dbReference type="SUPFAM" id="SSF47473">
    <property type="entry name" value="EF-hand"/>
    <property type="match status" value="1"/>
</dbReference>
<gene>
    <name evidence="3" type="ORF">H6P81_010869</name>
</gene>
<sequence>MTNPVEPKSMQKSAKMAVKGRINLKGTSGEMTLSEFKEWMKKFDMDGDGRISKEELRMALCRTGQWYTRWKTTRESISSASMSPLLLLSAWRTPRLLFHEGNRLPEVRRACRSSSLLIHPSPSPSKLLNQSLNSSTVISLALPAEQGQELGHRFTILISSLQESLEFDKGLTCKLASGGRIIGSVWLPSLI</sequence>
<dbReference type="PROSITE" id="PS50222">
    <property type="entry name" value="EF_HAND_2"/>
    <property type="match status" value="1"/>
</dbReference>
<dbReference type="GO" id="GO:0005509">
    <property type="term" value="F:calcium ion binding"/>
    <property type="evidence" value="ECO:0007669"/>
    <property type="project" value="InterPro"/>
</dbReference>
<dbReference type="EMBL" id="JAINDJ010000004">
    <property type="protein sequence ID" value="KAG9450904.1"/>
    <property type="molecule type" value="Genomic_DNA"/>
</dbReference>
<keyword evidence="1" id="KW-0106">Calcium</keyword>